<evidence type="ECO:0000313" key="2">
    <source>
        <dbReference type="Proteomes" id="UP001605036"/>
    </source>
</evidence>
<proteinExistence type="predicted"/>
<organism evidence="1 2">
    <name type="scientific">Riccia fluitans</name>
    <dbReference type="NCBI Taxonomy" id="41844"/>
    <lineage>
        <taxon>Eukaryota</taxon>
        <taxon>Viridiplantae</taxon>
        <taxon>Streptophyta</taxon>
        <taxon>Embryophyta</taxon>
        <taxon>Marchantiophyta</taxon>
        <taxon>Marchantiopsida</taxon>
        <taxon>Marchantiidae</taxon>
        <taxon>Marchantiales</taxon>
        <taxon>Ricciaceae</taxon>
        <taxon>Riccia</taxon>
    </lineage>
</organism>
<name>A0ABD1YC26_9MARC</name>
<protein>
    <submittedName>
        <fullName evidence="1">Uncharacterized protein</fullName>
    </submittedName>
</protein>
<reference evidence="1 2" key="1">
    <citation type="submission" date="2024-09" db="EMBL/GenBank/DDBJ databases">
        <title>Chromosome-scale assembly of Riccia fluitans.</title>
        <authorList>
            <person name="Paukszto L."/>
            <person name="Sawicki J."/>
            <person name="Karawczyk K."/>
            <person name="Piernik-Szablinska J."/>
            <person name="Szczecinska M."/>
            <person name="Mazdziarz M."/>
        </authorList>
    </citation>
    <scope>NUCLEOTIDE SEQUENCE [LARGE SCALE GENOMIC DNA]</scope>
    <source>
        <strain evidence="1">Rf_01</strain>
        <tissue evidence="1">Aerial parts of the thallus</tissue>
    </source>
</reference>
<accession>A0ABD1YC26</accession>
<sequence length="169" mass="19104">MEQLCCIALFDGEAELTPNLRPAWMKIMENQTTFVHYPSPKPNELSSLEFWTLDHCGILPYYMRMQANAIPSTVFFSMIGNSAIAKREEERTERLVLRGIDGNDFMNVDWANMLAGGLALAVKEYIRKFDRGQDPGLVEVDWALALVQIVREGRTELSGALGRIGQVHQ</sequence>
<dbReference type="AlphaFoldDB" id="A0ABD1YC26"/>
<dbReference type="EMBL" id="JBHFFA010000005">
    <property type="protein sequence ID" value="KAL2624336.1"/>
    <property type="molecule type" value="Genomic_DNA"/>
</dbReference>
<keyword evidence="2" id="KW-1185">Reference proteome</keyword>
<gene>
    <name evidence="1" type="ORF">R1flu_008581</name>
</gene>
<evidence type="ECO:0000313" key="1">
    <source>
        <dbReference type="EMBL" id="KAL2624336.1"/>
    </source>
</evidence>
<dbReference type="Proteomes" id="UP001605036">
    <property type="component" value="Unassembled WGS sequence"/>
</dbReference>
<comment type="caution">
    <text evidence="1">The sequence shown here is derived from an EMBL/GenBank/DDBJ whole genome shotgun (WGS) entry which is preliminary data.</text>
</comment>